<dbReference type="PANTHER" id="PTHR33710:SF79">
    <property type="entry name" value="OS06G0205337 PROTEIN"/>
    <property type="match status" value="1"/>
</dbReference>
<dbReference type="SUPFAM" id="SSF56219">
    <property type="entry name" value="DNase I-like"/>
    <property type="match status" value="1"/>
</dbReference>
<dbReference type="OMA" id="MEIRIDQ"/>
<evidence type="ECO:0008006" key="3">
    <source>
        <dbReference type="Google" id="ProtNLM"/>
    </source>
</evidence>
<keyword evidence="2" id="KW-1185">Reference proteome</keyword>
<evidence type="ECO:0000313" key="2">
    <source>
        <dbReference type="Proteomes" id="UP000075243"/>
    </source>
</evidence>
<dbReference type="Gene3D" id="3.60.10.10">
    <property type="entry name" value="Endonuclease/exonuclease/phosphatase"/>
    <property type="match status" value="1"/>
</dbReference>
<dbReference type="AlphaFoldDB" id="A0A151RRB0"/>
<dbReference type="PANTHER" id="PTHR33710">
    <property type="entry name" value="BNAC02G09200D PROTEIN"/>
    <property type="match status" value="1"/>
</dbReference>
<reference evidence="1" key="1">
    <citation type="journal article" date="2012" name="Nat. Biotechnol.">
        <title>Draft genome sequence of pigeonpea (Cajanus cajan), an orphan legume crop of resource-poor farmers.</title>
        <authorList>
            <person name="Varshney R.K."/>
            <person name="Chen W."/>
            <person name="Li Y."/>
            <person name="Bharti A.K."/>
            <person name="Saxena R.K."/>
            <person name="Schlueter J.A."/>
            <person name="Donoghue M.T."/>
            <person name="Azam S."/>
            <person name="Fan G."/>
            <person name="Whaley A.M."/>
            <person name="Farmer A.D."/>
            <person name="Sheridan J."/>
            <person name="Iwata A."/>
            <person name="Tuteja R."/>
            <person name="Penmetsa R.V."/>
            <person name="Wu W."/>
            <person name="Upadhyaya H.D."/>
            <person name="Yang S.P."/>
            <person name="Shah T."/>
            <person name="Saxena K.B."/>
            <person name="Michael T."/>
            <person name="McCombie W.R."/>
            <person name="Yang B."/>
            <person name="Zhang G."/>
            <person name="Yang H."/>
            <person name="Wang J."/>
            <person name="Spillane C."/>
            <person name="Cook D.R."/>
            <person name="May G.D."/>
            <person name="Xu X."/>
            <person name="Jackson S.A."/>
        </authorList>
    </citation>
    <scope>NUCLEOTIDE SEQUENCE [LARGE SCALE GENOMIC DNA]</scope>
</reference>
<accession>A0A151RRB0</accession>
<dbReference type="InterPro" id="IPR036691">
    <property type="entry name" value="Endo/exonu/phosph_ase_sf"/>
</dbReference>
<name>A0A151RRB0_CAJCA</name>
<sequence length="105" mass="12168">MGDFNDLLSNADKRGPVDHPSWLFRGFREVVVEANLVDIPLCGYPFTWTRRKGHSDQVEERLDRAMATQIWFDIFPQCTLSNAIASRFENSWLEEPDISHIVEQS</sequence>
<evidence type="ECO:0000313" key="1">
    <source>
        <dbReference type="EMBL" id="KYP45090.1"/>
    </source>
</evidence>
<proteinExistence type="predicted"/>
<dbReference type="EMBL" id="KQ483602">
    <property type="protein sequence ID" value="KYP45090.1"/>
    <property type="molecule type" value="Genomic_DNA"/>
</dbReference>
<dbReference type="Proteomes" id="UP000075243">
    <property type="component" value="Unassembled WGS sequence"/>
</dbReference>
<protein>
    <recommendedName>
        <fullName evidence="3">Endonuclease/exonuclease/phosphatase domain-containing protein</fullName>
    </recommendedName>
</protein>
<gene>
    <name evidence="1" type="ORF">KK1_033372</name>
</gene>
<organism evidence="1 2">
    <name type="scientific">Cajanus cajan</name>
    <name type="common">Pigeon pea</name>
    <name type="synonym">Cajanus indicus</name>
    <dbReference type="NCBI Taxonomy" id="3821"/>
    <lineage>
        <taxon>Eukaryota</taxon>
        <taxon>Viridiplantae</taxon>
        <taxon>Streptophyta</taxon>
        <taxon>Embryophyta</taxon>
        <taxon>Tracheophyta</taxon>
        <taxon>Spermatophyta</taxon>
        <taxon>Magnoliopsida</taxon>
        <taxon>eudicotyledons</taxon>
        <taxon>Gunneridae</taxon>
        <taxon>Pentapetalae</taxon>
        <taxon>rosids</taxon>
        <taxon>fabids</taxon>
        <taxon>Fabales</taxon>
        <taxon>Fabaceae</taxon>
        <taxon>Papilionoideae</taxon>
        <taxon>50 kb inversion clade</taxon>
        <taxon>NPAAA clade</taxon>
        <taxon>indigoferoid/millettioid clade</taxon>
        <taxon>Phaseoleae</taxon>
        <taxon>Cajanus</taxon>
    </lineage>
</organism>
<dbReference type="Gramene" id="C.cajan_29577.t">
    <property type="protein sequence ID" value="C.cajan_29577.t"/>
    <property type="gene ID" value="C.cajan_29577"/>
</dbReference>